<evidence type="ECO:0000256" key="4">
    <source>
        <dbReference type="ARBA" id="ARBA00022989"/>
    </source>
</evidence>
<dbReference type="AlphaFoldDB" id="G0W504"/>
<comment type="similarity">
    <text evidence="2">Belongs to the archaeal/bacterial/fungal opsin family.</text>
</comment>
<evidence type="ECO:0000256" key="6">
    <source>
        <dbReference type="SAM" id="Phobius"/>
    </source>
</evidence>
<dbReference type="PANTHER" id="PTHR28286:SF1">
    <property type="entry name" value="30 KDA HEAT SHOCK PROTEIN-RELATED"/>
    <property type="match status" value="1"/>
</dbReference>
<protein>
    <submittedName>
        <fullName evidence="7">Uncharacterized protein</fullName>
    </submittedName>
</protein>
<dbReference type="GO" id="GO:0005886">
    <property type="term" value="C:plasma membrane"/>
    <property type="evidence" value="ECO:0007669"/>
    <property type="project" value="TreeGrafter"/>
</dbReference>
<evidence type="ECO:0000313" key="8">
    <source>
        <dbReference type="Proteomes" id="UP000000689"/>
    </source>
</evidence>
<keyword evidence="5 6" id="KW-0472">Membrane</keyword>
<feature type="transmembrane region" description="Helical" evidence="6">
    <location>
        <begin position="63"/>
        <end position="82"/>
    </location>
</feature>
<feature type="transmembrane region" description="Helical" evidence="6">
    <location>
        <begin position="142"/>
        <end position="162"/>
    </location>
</feature>
<evidence type="ECO:0000256" key="2">
    <source>
        <dbReference type="ARBA" id="ARBA00008130"/>
    </source>
</evidence>
<dbReference type="Pfam" id="PF01036">
    <property type="entry name" value="Bac_rhodopsin"/>
    <property type="match status" value="1"/>
</dbReference>
<feature type="transmembrane region" description="Helical" evidence="6">
    <location>
        <begin position="168"/>
        <end position="187"/>
    </location>
</feature>
<evidence type="ECO:0000256" key="1">
    <source>
        <dbReference type="ARBA" id="ARBA00004141"/>
    </source>
</evidence>
<dbReference type="InterPro" id="IPR001425">
    <property type="entry name" value="Arc/bac/fun_rhodopsins"/>
</dbReference>
<organism evidence="7 8">
    <name type="scientific">Naumovozyma dairenensis (strain ATCC 10597 / BCRC 20456 / CBS 421 / NBRC 0211 / NRRL Y-12639)</name>
    <name type="common">Saccharomyces dairenensis</name>
    <dbReference type="NCBI Taxonomy" id="1071378"/>
    <lineage>
        <taxon>Eukaryota</taxon>
        <taxon>Fungi</taxon>
        <taxon>Dikarya</taxon>
        <taxon>Ascomycota</taxon>
        <taxon>Saccharomycotina</taxon>
        <taxon>Saccharomycetes</taxon>
        <taxon>Saccharomycetales</taxon>
        <taxon>Saccharomycetaceae</taxon>
        <taxon>Naumovozyma</taxon>
    </lineage>
</organism>
<reference evidence="7 8" key="1">
    <citation type="journal article" date="2011" name="Proc. Natl. Acad. Sci. U.S.A.">
        <title>Evolutionary erosion of yeast sex chromosomes by mating-type switching accidents.</title>
        <authorList>
            <person name="Gordon J.L."/>
            <person name="Armisen D."/>
            <person name="Proux-Wera E."/>
            <person name="Oheigeartaigh S.S."/>
            <person name="Byrne K.P."/>
            <person name="Wolfe K.H."/>
        </authorList>
    </citation>
    <scope>NUCLEOTIDE SEQUENCE [LARGE SCALE GENOMIC DNA]</scope>
    <source>
        <strain evidence="8">ATCC 10597 / BCRC 20456 / CBS 421 / NBRC 0211 / NRRL Y-12639</strain>
    </source>
</reference>
<dbReference type="eggNOG" id="ENOG502QQVQ">
    <property type="taxonomic scope" value="Eukaryota"/>
</dbReference>
<dbReference type="SMART" id="SM01021">
    <property type="entry name" value="Bac_rhodopsin"/>
    <property type="match status" value="1"/>
</dbReference>
<dbReference type="Proteomes" id="UP000000689">
    <property type="component" value="Chromosome 1"/>
</dbReference>
<dbReference type="OrthoDB" id="536545at2759"/>
<dbReference type="GO" id="GO:0005783">
    <property type="term" value="C:endoplasmic reticulum"/>
    <property type="evidence" value="ECO:0007669"/>
    <property type="project" value="TreeGrafter"/>
</dbReference>
<keyword evidence="4 6" id="KW-1133">Transmembrane helix</keyword>
<dbReference type="RefSeq" id="XP_003668135.1">
    <property type="nucleotide sequence ID" value="XM_003668087.1"/>
</dbReference>
<evidence type="ECO:0000256" key="5">
    <source>
        <dbReference type="ARBA" id="ARBA00023136"/>
    </source>
</evidence>
<comment type="subcellular location">
    <subcellularLocation>
        <location evidence="1">Membrane</location>
        <topology evidence="1">Multi-pass membrane protein</topology>
    </subcellularLocation>
</comment>
<name>G0W504_NAUDC</name>
<sequence>MSEFTELYKRAGNEAIKLNPPTGSDFHLTARGSDWLWAAFCLFLFSAMLLIVLMFRKPINERLFYYTAIAPCAFMAIAYFTMASDLGSTPIRAKYDHVKTSTQKEHPGYRQVFYSRFIGWFLALPWPIIQASLFGKTPLWQIAFNVCMTEFFVVCFLIASLVHSTYKWGYYSFGIAASIVVMISVMTTTKN</sequence>
<dbReference type="CDD" id="cd15239">
    <property type="entry name" value="7tm_YRO2_fungal-like"/>
    <property type="match status" value="1"/>
</dbReference>
<evidence type="ECO:0000256" key="3">
    <source>
        <dbReference type="ARBA" id="ARBA00022692"/>
    </source>
</evidence>
<dbReference type="KEGG" id="ndi:NDAI_0A07380"/>
<dbReference type="SUPFAM" id="SSF81321">
    <property type="entry name" value="Family A G protein-coupled receptor-like"/>
    <property type="match status" value="1"/>
</dbReference>
<dbReference type="EMBL" id="HE580267">
    <property type="protein sequence ID" value="CCD22892.1"/>
    <property type="molecule type" value="Genomic_DNA"/>
</dbReference>
<dbReference type="PANTHER" id="PTHR28286">
    <property type="match status" value="1"/>
</dbReference>
<evidence type="ECO:0000313" key="7">
    <source>
        <dbReference type="EMBL" id="CCD22892.1"/>
    </source>
</evidence>
<gene>
    <name evidence="7" type="primary">NDAI0A07380</name>
    <name evidence="7" type="ordered locus">NDAI_0A07380</name>
</gene>
<dbReference type="InterPro" id="IPR043476">
    <property type="entry name" value="Yro2-like_7TM"/>
</dbReference>
<proteinExistence type="inferred from homology"/>
<accession>G0W504</accession>
<keyword evidence="8" id="KW-1185">Reference proteome</keyword>
<dbReference type="GeneID" id="11493788"/>
<feature type="transmembrane region" description="Helical" evidence="6">
    <location>
        <begin position="35"/>
        <end position="56"/>
    </location>
</feature>
<dbReference type="HOGENOM" id="CLU_054785_1_1_1"/>
<feature type="transmembrane region" description="Helical" evidence="6">
    <location>
        <begin position="117"/>
        <end position="135"/>
    </location>
</feature>
<keyword evidence="3 6" id="KW-0812">Transmembrane</keyword>
<dbReference type="Gene3D" id="1.20.1070.10">
    <property type="entry name" value="Rhodopsin 7-helix transmembrane proteins"/>
    <property type="match status" value="1"/>
</dbReference>